<dbReference type="Pfam" id="PF03837">
    <property type="entry name" value="RecT"/>
    <property type="match status" value="1"/>
</dbReference>
<name>A0A367YQZ0_9ACTN</name>
<evidence type="ECO:0000313" key="3">
    <source>
        <dbReference type="Proteomes" id="UP000252770"/>
    </source>
</evidence>
<dbReference type="InterPro" id="IPR018330">
    <property type="entry name" value="RecT_fam"/>
</dbReference>
<evidence type="ECO:0000256" key="1">
    <source>
        <dbReference type="SAM" id="MobiDB-lite"/>
    </source>
</evidence>
<feature type="region of interest" description="Disordered" evidence="1">
    <location>
        <begin position="244"/>
        <end position="294"/>
    </location>
</feature>
<accession>A0A367YQZ0</accession>
<gene>
    <name evidence="2" type="ORF">DT076_16800</name>
</gene>
<dbReference type="GO" id="GO:0003677">
    <property type="term" value="F:DNA binding"/>
    <property type="evidence" value="ECO:0007669"/>
    <property type="project" value="InterPro"/>
</dbReference>
<evidence type="ECO:0000313" key="2">
    <source>
        <dbReference type="EMBL" id="RCK68305.1"/>
    </source>
</evidence>
<dbReference type="EMBL" id="QOUI01000012">
    <property type="protein sequence ID" value="RCK68305.1"/>
    <property type="molecule type" value="Genomic_DNA"/>
</dbReference>
<dbReference type="GO" id="GO:0006259">
    <property type="term" value="P:DNA metabolic process"/>
    <property type="evidence" value="ECO:0007669"/>
    <property type="project" value="InterPro"/>
</dbReference>
<evidence type="ECO:0008006" key="4">
    <source>
        <dbReference type="Google" id="ProtNLM"/>
    </source>
</evidence>
<comment type="caution">
    <text evidence="2">The sequence shown here is derived from an EMBL/GenBank/DDBJ whole genome shotgun (WGS) entry which is preliminary data.</text>
</comment>
<organism evidence="2 3">
    <name type="scientific">Desertihabitans brevis</name>
    <dbReference type="NCBI Taxonomy" id="2268447"/>
    <lineage>
        <taxon>Bacteria</taxon>
        <taxon>Bacillati</taxon>
        <taxon>Actinomycetota</taxon>
        <taxon>Actinomycetes</taxon>
        <taxon>Propionibacteriales</taxon>
        <taxon>Propionibacteriaceae</taxon>
        <taxon>Desertihabitans</taxon>
    </lineage>
</organism>
<dbReference type="Proteomes" id="UP000252770">
    <property type="component" value="Unassembled WGS sequence"/>
</dbReference>
<proteinExistence type="predicted"/>
<keyword evidence="3" id="KW-1185">Reference proteome</keyword>
<dbReference type="NCBIfam" id="TIGR00616">
    <property type="entry name" value="rect"/>
    <property type="match status" value="1"/>
</dbReference>
<sequence>MSQIAQRHQQQQDVQQKKPTLVQIVQRMQPEIARALPKGMDADRVARLALTVIRQSEMAKAKGTSKHSLADCSADSFAGALLTAAALGLEPGVNGEAYLVPHGRECTLIIGYQGMVKLFWQHPMARHIDAQPVYEQDEFSYAYGLEPYLIHKPALGDRGQVSHYYAVASLTTGAKVFLVATADEVKKLRSGKVGSNGGIPDPMRWMERKTMLRQLVKMLPKSTQMLNAVAVDERTGTDLAVEKVPEQLTTPGAPAIEPPSAPAEKVDTATGEVLDVQELPEGYDPSQEPEGWRS</sequence>
<protein>
    <recommendedName>
        <fullName evidence="4">Recombinase RecT</fullName>
    </recommendedName>
</protein>
<dbReference type="RefSeq" id="WP_114127866.1">
    <property type="nucleotide sequence ID" value="NZ_QOUI01000012.1"/>
</dbReference>
<dbReference type="AlphaFoldDB" id="A0A367YQZ0"/>
<reference evidence="2 3" key="1">
    <citation type="submission" date="2018-07" db="EMBL/GenBank/DDBJ databases">
        <title>Desertimonas flava gen. nov. sp. nov.</title>
        <authorList>
            <person name="Liu S."/>
        </authorList>
    </citation>
    <scope>NUCLEOTIDE SEQUENCE [LARGE SCALE GENOMIC DNA]</scope>
    <source>
        <strain evidence="2 3">16Sb5-5</strain>
    </source>
</reference>
<dbReference type="InterPro" id="IPR004590">
    <property type="entry name" value="ssDNA_annealing_RecT"/>
</dbReference>